<dbReference type="GO" id="GO:0005524">
    <property type="term" value="F:ATP binding"/>
    <property type="evidence" value="ECO:0007669"/>
    <property type="project" value="UniProtKB-KW"/>
</dbReference>
<dbReference type="Gene3D" id="3.30.450.20">
    <property type="entry name" value="PAS domain"/>
    <property type="match status" value="5"/>
</dbReference>
<dbReference type="PROSITE" id="PS50109">
    <property type="entry name" value="HIS_KIN"/>
    <property type="match status" value="1"/>
</dbReference>
<dbReference type="PROSITE" id="PS50112">
    <property type="entry name" value="PAS"/>
    <property type="match status" value="3"/>
</dbReference>
<dbReference type="CDD" id="cd17546">
    <property type="entry name" value="REC_hyHK_CKI1_RcsC-like"/>
    <property type="match status" value="2"/>
</dbReference>
<keyword evidence="8" id="KW-0547">Nucleotide-binding</keyword>
<accession>A0A2S0VVS1</accession>
<dbReference type="PROSITE" id="PS50894">
    <property type="entry name" value="HPT"/>
    <property type="match status" value="1"/>
</dbReference>
<evidence type="ECO:0000256" key="16">
    <source>
        <dbReference type="PROSITE-ProRule" id="PRU00110"/>
    </source>
</evidence>
<dbReference type="SMART" id="SM00091">
    <property type="entry name" value="PAS"/>
    <property type="match status" value="5"/>
</dbReference>
<evidence type="ECO:0000256" key="10">
    <source>
        <dbReference type="ARBA" id="ARBA00022840"/>
    </source>
</evidence>
<dbReference type="Pfam" id="PF00989">
    <property type="entry name" value="PAS"/>
    <property type="match status" value="1"/>
</dbReference>
<feature type="transmembrane region" description="Helical" evidence="18">
    <location>
        <begin position="95"/>
        <end position="116"/>
    </location>
</feature>
<evidence type="ECO:0000256" key="5">
    <source>
        <dbReference type="ARBA" id="ARBA00022553"/>
    </source>
</evidence>
<dbReference type="SUPFAM" id="SSF47226">
    <property type="entry name" value="Histidine-containing phosphotransfer domain, HPT domain"/>
    <property type="match status" value="1"/>
</dbReference>
<feature type="modified residue" description="4-aspartylphosphate" evidence="17">
    <location>
        <position position="1231"/>
    </location>
</feature>
<feature type="domain" description="PAS" evidence="21">
    <location>
        <begin position="147"/>
        <end position="217"/>
    </location>
</feature>
<keyword evidence="9" id="KW-0418">Kinase</keyword>
<proteinExistence type="predicted"/>
<evidence type="ECO:0000313" key="24">
    <source>
        <dbReference type="EMBL" id="AWB68272.1"/>
    </source>
</evidence>
<dbReference type="FunFam" id="1.10.287.130:FF:000002">
    <property type="entry name" value="Two-component osmosensing histidine kinase"/>
    <property type="match status" value="1"/>
</dbReference>
<evidence type="ECO:0000256" key="6">
    <source>
        <dbReference type="ARBA" id="ARBA00022679"/>
    </source>
</evidence>
<dbReference type="InterPro" id="IPR036641">
    <property type="entry name" value="HPT_dom_sf"/>
</dbReference>
<dbReference type="SUPFAM" id="SSF55785">
    <property type="entry name" value="PYP-like sensor domain (PAS domain)"/>
    <property type="match status" value="5"/>
</dbReference>
<evidence type="ECO:0000256" key="11">
    <source>
        <dbReference type="ARBA" id="ARBA00022989"/>
    </source>
</evidence>
<dbReference type="NCBIfam" id="TIGR00229">
    <property type="entry name" value="sensory_box"/>
    <property type="match status" value="4"/>
</dbReference>
<evidence type="ECO:0000256" key="2">
    <source>
        <dbReference type="ARBA" id="ARBA00004651"/>
    </source>
</evidence>
<dbReference type="InterPro" id="IPR004358">
    <property type="entry name" value="Sig_transdc_His_kin-like_C"/>
</dbReference>
<dbReference type="Pfam" id="PF00512">
    <property type="entry name" value="HisKA"/>
    <property type="match status" value="1"/>
</dbReference>
<feature type="domain" description="PAC" evidence="22">
    <location>
        <begin position="345"/>
        <end position="401"/>
    </location>
</feature>
<evidence type="ECO:0000259" key="21">
    <source>
        <dbReference type="PROSITE" id="PS50112"/>
    </source>
</evidence>
<organism evidence="24 25">
    <name type="scientific">Saccharobesus litoralis</name>
    <dbReference type="NCBI Taxonomy" id="2172099"/>
    <lineage>
        <taxon>Bacteria</taxon>
        <taxon>Pseudomonadati</taxon>
        <taxon>Pseudomonadota</taxon>
        <taxon>Gammaproteobacteria</taxon>
        <taxon>Alteromonadales</taxon>
        <taxon>Alteromonadaceae</taxon>
        <taxon>Saccharobesus</taxon>
    </lineage>
</organism>
<dbReference type="Gene3D" id="3.30.565.10">
    <property type="entry name" value="Histidine kinase-like ATPase, C-terminal domain"/>
    <property type="match status" value="1"/>
</dbReference>
<dbReference type="InterPro" id="IPR001789">
    <property type="entry name" value="Sig_transdc_resp-reg_receiver"/>
</dbReference>
<dbReference type="EMBL" id="CP026604">
    <property type="protein sequence ID" value="AWB68272.1"/>
    <property type="molecule type" value="Genomic_DNA"/>
</dbReference>
<evidence type="ECO:0000256" key="4">
    <source>
        <dbReference type="ARBA" id="ARBA00022475"/>
    </source>
</evidence>
<dbReference type="CDD" id="cd00082">
    <property type="entry name" value="HisKA"/>
    <property type="match status" value="1"/>
</dbReference>
<dbReference type="GO" id="GO:0000155">
    <property type="term" value="F:phosphorelay sensor kinase activity"/>
    <property type="evidence" value="ECO:0007669"/>
    <property type="project" value="InterPro"/>
</dbReference>
<keyword evidence="11 18" id="KW-1133">Transmembrane helix</keyword>
<dbReference type="EC" id="2.7.13.3" evidence="3"/>
<dbReference type="SMART" id="SM00388">
    <property type="entry name" value="HisKA"/>
    <property type="match status" value="1"/>
</dbReference>
<dbReference type="Pfam" id="PF13426">
    <property type="entry name" value="PAS_9"/>
    <property type="match status" value="1"/>
</dbReference>
<dbReference type="CDD" id="cd00088">
    <property type="entry name" value="HPT"/>
    <property type="match status" value="1"/>
</dbReference>
<dbReference type="Pfam" id="PF02518">
    <property type="entry name" value="HATPase_c"/>
    <property type="match status" value="1"/>
</dbReference>
<evidence type="ECO:0000259" key="19">
    <source>
        <dbReference type="PROSITE" id="PS50109"/>
    </source>
</evidence>
<dbReference type="PRINTS" id="PR00344">
    <property type="entry name" value="BCTRLSENSOR"/>
</dbReference>
<dbReference type="CDD" id="cd00130">
    <property type="entry name" value="PAS"/>
    <property type="match status" value="4"/>
</dbReference>
<feature type="domain" description="Response regulatory" evidence="20">
    <location>
        <begin position="1182"/>
        <end position="1298"/>
    </location>
</feature>
<evidence type="ECO:0000313" key="25">
    <source>
        <dbReference type="Proteomes" id="UP000244441"/>
    </source>
</evidence>
<protein>
    <recommendedName>
        <fullName evidence="15">Sensory/regulatory protein RpfC</fullName>
        <ecNumber evidence="3">2.7.13.3</ecNumber>
    </recommendedName>
</protein>
<evidence type="ECO:0000256" key="15">
    <source>
        <dbReference type="ARBA" id="ARBA00068150"/>
    </source>
</evidence>
<dbReference type="InterPro" id="IPR003661">
    <property type="entry name" value="HisK_dim/P_dom"/>
</dbReference>
<feature type="domain" description="Histidine kinase" evidence="19">
    <location>
        <begin position="792"/>
        <end position="1013"/>
    </location>
</feature>
<dbReference type="SMART" id="SM00448">
    <property type="entry name" value="REC"/>
    <property type="match status" value="2"/>
</dbReference>
<dbReference type="PANTHER" id="PTHR45339">
    <property type="entry name" value="HYBRID SIGNAL TRANSDUCTION HISTIDINE KINASE J"/>
    <property type="match status" value="1"/>
</dbReference>
<dbReference type="CDD" id="cd16922">
    <property type="entry name" value="HATPase_EvgS-ArcB-TorS-like"/>
    <property type="match status" value="1"/>
</dbReference>
<dbReference type="Proteomes" id="UP000244441">
    <property type="component" value="Chromosome"/>
</dbReference>
<dbReference type="InterPro" id="IPR013656">
    <property type="entry name" value="PAS_4"/>
</dbReference>
<dbReference type="PROSITE" id="PS50113">
    <property type="entry name" value="PAC"/>
    <property type="match status" value="2"/>
</dbReference>
<keyword evidence="13 18" id="KW-0472">Membrane</keyword>
<dbReference type="InterPro" id="IPR036097">
    <property type="entry name" value="HisK_dim/P_sf"/>
</dbReference>
<feature type="transmembrane region" description="Helical" evidence="18">
    <location>
        <begin position="61"/>
        <end position="83"/>
    </location>
</feature>
<gene>
    <name evidence="24" type="ORF">C2869_18450</name>
</gene>
<dbReference type="InterPro" id="IPR000014">
    <property type="entry name" value="PAS"/>
</dbReference>
<keyword evidence="6" id="KW-0808">Transferase</keyword>
<dbReference type="InterPro" id="IPR058544">
    <property type="entry name" value="ETR1_N"/>
</dbReference>
<dbReference type="SMART" id="SM00387">
    <property type="entry name" value="HATPase_c"/>
    <property type="match status" value="1"/>
</dbReference>
<feature type="domain" description="HPt" evidence="23">
    <location>
        <begin position="1331"/>
        <end position="1424"/>
    </location>
</feature>
<dbReference type="KEGG" id="cate:C2869_18450"/>
<dbReference type="Pfam" id="PF25487">
    <property type="entry name" value="ETR1_N"/>
    <property type="match status" value="1"/>
</dbReference>
<name>A0A2S0VVS1_9ALTE</name>
<dbReference type="SUPFAM" id="SSF47384">
    <property type="entry name" value="Homodimeric domain of signal transducing histidine kinase"/>
    <property type="match status" value="1"/>
</dbReference>
<feature type="transmembrane region" description="Helical" evidence="18">
    <location>
        <begin position="23"/>
        <end position="49"/>
    </location>
</feature>
<keyword evidence="25" id="KW-1185">Reference proteome</keyword>
<dbReference type="Pfam" id="PF08448">
    <property type="entry name" value="PAS_4"/>
    <property type="match status" value="1"/>
</dbReference>
<evidence type="ECO:0000256" key="7">
    <source>
        <dbReference type="ARBA" id="ARBA00022692"/>
    </source>
</evidence>
<evidence type="ECO:0000256" key="8">
    <source>
        <dbReference type="ARBA" id="ARBA00022741"/>
    </source>
</evidence>
<evidence type="ECO:0000259" key="20">
    <source>
        <dbReference type="PROSITE" id="PS50110"/>
    </source>
</evidence>
<dbReference type="Gene3D" id="3.40.50.2300">
    <property type="match status" value="2"/>
</dbReference>
<comment type="subunit">
    <text evidence="14">At low DSF concentrations, interacts with RpfF.</text>
</comment>
<evidence type="ECO:0000256" key="9">
    <source>
        <dbReference type="ARBA" id="ARBA00022777"/>
    </source>
</evidence>
<dbReference type="SUPFAM" id="SSF52172">
    <property type="entry name" value="CheY-like"/>
    <property type="match status" value="2"/>
</dbReference>
<comment type="catalytic activity">
    <reaction evidence="1">
        <text>ATP + protein L-histidine = ADP + protein N-phospho-L-histidine.</text>
        <dbReference type="EC" id="2.7.13.3"/>
    </reaction>
</comment>
<keyword evidence="4" id="KW-1003">Cell membrane</keyword>
<dbReference type="InterPro" id="IPR011006">
    <property type="entry name" value="CheY-like_superfamily"/>
</dbReference>
<feature type="modified residue" description="Phosphohistidine" evidence="16">
    <location>
        <position position="1370"/>
    </location>
</feature>
<evidence type="ECO:0000256" key="17">
    <source>
        <dbReference type="PROSITE-ProRule" id="PRU00169"/>
    </source>
</evidence>
<feature type="domain" description="PAS" evidence="21">
    <location>
        <begin position="651"/>
        <end position="687"/>
    </location>
</feature>
<dbReference type="Gene3D" id="1.10.287.130">
    <property type="match status" value="1"/>
</dbReference>
<feature type="modified residue" description="4-aspartylphosphate" evidence="17">
    <location>
        <position position="1082"/>
    </location>
</feature>
<evidence type="ECO:0000256" key="18">
    <source>
        <dbReference type="SAM" id="Phobius"/>
    </source>
</evidence>
<evidence type="ECO:0000256" key="14">
    <source>
        <dbReference type="ARBA" id="ARBA00064003"/>
    </source>
</evidence>
<feature type="domain" description="Response regulatory" evidence="20">
    <location>
        <begin position="1028"/>
        <end position="1153"/>
    </location>
</feature>
<dbReference type="SMART" id="SM00086">
    <property type="entry name" value="PAC"/>
    <property type="match status" value="3"/>
</dbReference>
<evidence type="ECO:0000259" key="22">
    <source>
        <dbReference type="PROSITE" id="PS50113"/>
    </source>
</evidence>
<dbReference type="InterPro" id="IPR036890">
    <property type="entry name" value="HATPase_C_sf"/>
</dbReference>
<dbReference type="GO" id="GO:0005886">
    <property type="term" value="C:plasma membrane"/>
    <property type="evidence" value="ECO:0007669"/>
    <property type="project" value="UniProtKB-SubCell"/>
</dbReference>
<reference evidence="24 25" key="1">
    <citation type="submission" date="2018-01" db="EMBL/GenBank/DDBJ databases">
        <title>Genome sequence of a Cantenovulum-like bacteria.</title>
        <authorList>
            <person name="Tan W.R."/>
            <person name="Lau N.-S."/>
            <person name="Go F."/>
            <person name="Amirul A.-A.A."/>
        </authorList>
    </citation>
    <scope>NUCLEOTIDE SEQUENCE [LARGE SCALE GENOMIC DNA]</scope>
    <source>
        <strain evidence="24 25">CCB-QB4</strain>
    </source>
</reference>
<dbReference type="InterPro" id="IPR000700">
    <property type="entry name" value="PAS-assoc_C"/>
</dbReference>
<evidence type="ECO:0000256" key="12">
    <source>
        <dbReference type="ARBA" id="ARBA00023012"/>
    </source>
</evidence>
<evidence type="ECO:0000256" key="1">
    <source>
        <dbReference type="ARBA" id="ARBA00000085"/>
    </source>
</evidence>
<dbReference type="Gene3D" id="1.20.120.160">
    <property type="entry name" value="HPT domain"/>
    <property type="match status" value="1"/>
</dbReference>
<dbReference type="PANTHER" id="PTHR45339:SF1">
    <property type="entry name" value="HYBRID SIGNAL TRANSDUCTION HISTIDINE KINASE J"/>
    <property type="match status" value="1"/>
</dbReference>
<dbReference type="OrthoDB" id="9808408at2"/>
<dbReference type="InterPro" id="IPR013767">
    <property type="entry name" value="PAS_fold"/>
</dbReference>
<evidence type="ECO:0000256" key="13">
    <source>
        <dbReference type="ARBA" id="ARBA00023136"/>
    </source>
</evidence>
<evidence type="ECO:0000259" key="23">
    <source>
        <dbReference type="PROSITE" id="PS50894"/>
    </source>
</evidence>
<evidence type="ECO:0000256" key="3">
    <source>
        <dbReference type="ARBA" id="ARBA00012438"/>
    </source>
</evidence>
<dbReference type="FunFam" id="3.30.565.10:FF:000010">
    <property type="entry name" value="Sensor histidine kinase RcsC"/>
    <property type="match status" value="1"/>
</dbReference>
<dbReference type="SUPFAM" id="SSF55874">
    <property type="entry name" value="ATPase domain of HSP90 chaperone/DNA topoisomerase II/histidine kinase"/>
    <property type="match status" value="1"/>
</dbReference>
<keyword evidence="12" id="KW-0902">Two-component regulatory system</keyword>
<dbReference type="GO" id="GO:0006355">
    <property type="term" value="P:regulation of DNA-templated transcription"/>
    <property type="evidence" value="ECO:0007669"/>
    <property type="project" value="InterPro"/>
</dbReference>
<dbReference type="Pfam" id="PF00072">
    <property type="entry name" value="Response_reg"/>
    <property type="match status" value="2"/>
</dbReference>
<feature type="domain" description="PAS" evidence="21">
    <location>
        <begin position="535"/>
        <end position="591"/>
    </location>
</feature>
<dbReference type="InterPro" id="IPR008207">
    <property type="entry name" value="Sig_transdc_His_kin_Hpt_dom"/>
</dbReference>
<dbReference type="Pfam" id="PF01627">
    <property type="entry name" value="Hpt"/>
    <property type="match status" value="1"/>
</dbReference>
<keyword evidence="7 18" id="KW-0812">Transmembrane</keyword>
<sequence length="1504" mass="170891">MFDNLFRSDYMPHGHCYWWTPEILWLNVLSDSAIALAYFTIPVAIYLFVEKRKDLKFKKVFILFSAFILLCGITHLISIYVIWYGSYGVHGLSKFATAIVSVITAVFVFRAIPLALKLPSPNQFASALEQAHQEKLHALELEHLRQQDELIKAATQASHVGLLAIDTQGNIKFVNEQLCNLFGYSEQELLEQPITTLVEEKYTDAHPNYVREFINNEQHKHNMAQGRTVFGMHKTGRRIPIEIVLNNQTSQRALIFASVLDVTERLKARNELIEANKRFERISQTTNDGLWEWDLVANTLWLSERALHILGLPTTEHFIQRQAWLAVIVQGDMADVEQQIFTDIDQPHERITEYQILRNEESIWVSTRAGTLFDNNGQAIFVSGTIADIQNQKALQQALDVKNQYLQNFFDGTANAVFLVNVVDDSDYIYADVNKAAQNMVGLKWSAIKNKRIDDLVPQYISQKNADKVKTYYRQCINSKQPVEYVEELKLGKRSTWWKTNLNPQMDDNQQVYRIVGTSTEISELVKAEHEIKQRHMQFKTIIEQAPYMINSFNEEGKCLIWNKACEQVLGYTFAEVEAEIDMLAKFYPDNALRQQVYRDIHQANGEFKEYPVRVKNQQLRQQLWANFRMPNGQIIAFGQDIHHKKELEKQQKRLLEILQNSTDFVAQVDQNHEIIFLNKAMMELTGCDDTSQATINQLHPPAAAKKITTQIYPKVNRQGSWQGEVELLDKSGHTIAASMVAIAHQNEKGENDCYSGIFRDISQMKQNEQQLLEATRLAESATLAKSEFLANMSHEIRTPMNGILGLTQLVLNMELGIKQREYLLKVANSSHVLLNILNDILDYSKIEANKLEVVAENFDIDNILNTAANLFSIQAEKKQLELLFDIPDSLQRYYVGDSLRISQVLHNLISNAIKFTEQGQVKVMVTEESETENKFRLIFNVSDSGIGLSPEQADNLFHAFTQADSSITRKFGGTGLGLTICQRLVELMNGEIFFISQPGVGSTFTFNIELEKGQVQNQATPNPHPMKTLIVDDNLDSLILMENIFNAWGFPTDVTNSPKHAIEKISQAVTSGELYDLIIIDWKMPEIDGIELINQIKHRKEFAEQAQRINALMVTSYGREFAEQADKHNNVDAIMDKPIFASKLHSTILKLQGQIQATSSRESLNLDEMHSDDTSSIQNAKILIVEDNKTNQIVASEFVSQLGAEFIIANHGQEAVEYFQNNHFDLILMDLQMPVMDGFEATKRIRQCATGKQVPIIAMSAAAMVEDKKKAKEFGMNDHVAKPVNFKILNQILAKWLSTAQQNTTEPQAATALAIPGLNLQQAVTKLDGNWPLLKRLLNQFNLDAKDIIKQLQVHLADQDIDTTLRLIHTLKGLTRTIGADTVSQLAEEIEVQLAENQSADLQPLITAINNIVEQITPHQLANNTTNEQPENNPEEVKQWLANLLIKIEGWQYISLDELESYQAQAQSLLNAQDWQSLTHAVNQMDYTQAKAIIAPYLKKQGD</sequence>
<comment type="subcellular location">
    <subcellularLocation>
        <location evidence="2">Cell membrane</location>
        <topology evidence="2">Multi-pass membrane protein</topology>
    </subcellularLocation>
</comment>
<dbReference type="InterPro" id="IPR001610">
    <property type="entry name" value="PAC"/>
</dbReference>
<dbReference type="InterPro" id="IPR035965">
    <property type="entry name" value="PAS-like_dom_sf"/>
</dbReference>
<dbReference type="PROSITE" id="PS50110">
    <property type="entry name" value="RESPONSE_REGULATORY"/>
    <property type="match status" value="2"/>
</dbReference>
<keyword evidence="5 17" id="KW-0597">Phosphoprotein</keyword>
<feature type="domain" description="PAC" evidence="22">
    <location>
        <begin position="722"/>
        <end position="774"/>
    </location>
</feature>
<dbReference type="RefSeq" id="WP_108604336.1">
    <property type="nucleotide sequence ID" value="NZ_CP026604.1"/>
</dbReference>
<dbReference type="InterPro" id="IPR003594">
    <property type="entry name" value="HATPase_dom"/>
</dbReference>
<keyword evidence="10" id="KW-0067">ATP-binding</keyword>
<dbReference type="InterPro" id="IPR005467">
    <property type="entry name" value="His_kinase_dom"/>
</dbReference>